<dbReference type="InterPro" id="IPR000277">
    <property type="entry name" value="Cys/Met-Metab_PyrdxlP-dep_enz"/>
</dbReference>
<protein>
    <recommendedName>
        <fullName evidence="3">cysteine-S-conjugate beta-lyase</fullName>
        <ecNumber evidence="3">4.4.1.13</ecNumber>
    </recommendedName>
</protein>
<dbReference type="InterPro" id="IPR015422">
    <property type="entry name" value="PyrdxlP-dep_Trfase_small"/>
</dbReference>
<keyword evidence="11" id="KW-1185">Reference proteome</keyword>
<dbReference type="FunFam" id="3.90.1150.10:FF:000033">
    <property type="entry name" value="Cystathionine gamma-synthase"/>
    <property type="match status" value="1"/>
</dbReference>
<evidence type="ECO:0000313" key="11">
    <source>
        <dbReference type="Proteomes" id="UP000677436"/>
    </source>
</evidence>
<reference evidence="10" key="1">
    <citation type="journal article" date="2013" name="Int. J. Syst. Evol. Microbiol.">
        <title>Polycladomyces abyssicola gen. nov., sp. nov., a thermophilic filamentous bacterium isolated from hemipelagic sediment.</title>
        <authorList>
            <person name="Tsubouchi T."/>
            <person name="Shimane Y."/>
            <person name="Mori K."/>
            <person name="Usui K."/>
            <person name="Hiraki T."/>
            <person name="Tame A."/>
            <person name="Uematsu K."/>
            <person name="Maruyama T."/>
            <person name="Hatada Y."/>
        </authorList>
    </citation>
    <scope>NUCLEOTIDE SEQUENCE</scope>
    <source>
        <strain evidence="10">JIR-001</strain>
    </source>
</reference>
<dbReference type="SUPFAM" id="SSF53383">
    <property type="entry name" value="PLP-dependent transferases"/>
    <property type="match status" value="1"/>
</dbReference>
<evidence type="ECO:0000256" key="6">
    <source>
        <dbReference type="ARBA" id="ARBA00023167"/>
    </source>
</evidence>
<accession>A0A8D5UHC3</accession>
<evidence type="ECO:0000256" key="9">
    <source>
        <dbReference type="RuleBase" id="RU362118"/>
    </source>
</evidence>
<evidence type="ECO:0000256" key="7">
    <source>
        <dbReference type="ARBA" id="ARBA00023239"/>
    </source>
</evidence>
<comment type="similarity">
    <text evidence="2 9">Belongs to the trans-sulfuration enzymes family.</text>
</comment>
<dbReference type="GO" id="GO:0009086">
    <property type="term" value="P:methionine biosynthetic process"/>
    <property type="evidence" value="ECO:0007669"/>
    <property type="project" value="UniProtKB-KW"/>
</dbReference>
<dbReference type="InterPro" id="IPR015421">
    <property type="entry name" value="PyrdxlP-dep_Trfase_major"/>
</dbReference>
<dbReference type="FunFam" id="3.40.640.10:FF:000009">
    <property type="entry name" value="Cystathionine gamma-synthase homolog"/>
    <property type="match status" value="1"/>
</dbReference>
<evidence type="ECO:0000256" key="2">
    <source>
        <dbReference type="ARBA" id="ARBA00009077"/>
    </source>
</evidence>
<keyword evidence="6" id="KW-0486">Methionine biosynthesis</keyword>
<dbReference type="AlphaFoldDB" id="A0A8D5UHC3"/>
<dbReference type="InterPro" id="IPR054542">
    <property type="entry name" value="Cys_met_metab_PP"/>
</dbReference>
<keyword evidence="7" id="KW-0456">Lyase</keyword>
<dbReference type="Gene3D" id="3.90.1150.10">
    <property type="entry name" value="Aspartate Aminotransferase, domain 1"/>
    <property type="match status" value="1"/>
</dbReference>
<dbReference type="KEGG" id="pabs:JIR001_22440"/>
<dbReference type="Pfam" id="PF01053">
    <property type="entry name" value="Cys_Met_Meta_PP"/>
    <property type="match status" value="1"/>
</dbReference>
<dbReference type="EMBL" id="AP024601">
    <property type="protein sequence ID" value="BCU82461.1"/>
    <property type="molecule type" value="Genomic_DNA"/>
</dbReference>
<dbReference type="PANTHER" id="PTHR11808:SF50">
    <property type="entry name" value="CYSTATHIONINE BETA-LYASE"/>
    <property type="match status" value="1"/>
</dbReference>
<evidence type="ECO:0000256" key="4">
    <source>
        <dbReference type="ARBA" id="ARBA00022605"/>
    </source>
</evidence>
<dbReference type="GO" id="GO:0047804">
    <property type="term" value="F:cysteine-S-conjugate beta-lyase activity"/>
    <property type="evidence" value="ECO:0007669"/>
    <property type="project" value="UniProtKB-EC"/>
</dbReference>
<dbReference type="EC" id="4.4.1.13" evidence="3"/>
<evidence type="ECO:0000256" key="8">
    <source>
        <dbReference type="PIRSR" id="PIRSR001434-2"/>
    </source>
</evidence>
<gene>
    <name evidence="10" type="primary">metC-2</name>
    <name evidence="10" type="ORF">JIR001_22440</name>
</gene>
<dbReference type="GO" id="GO:0005737">
    <property type="term" value="C:cytoplasm"/>
    <property type="evidence" value="ECO:0007669"/>
    <property type="project" value="TreeGrafter"/>
</dbReference>
<dbReference type="InterPro" id="IPR015424">
    <property type="entry name" value="PyrdxlP-dep_Trfase"/>
</dbReference>
<evidence type="ECO:0000256" key="5">
    <source>
        <dbReference type="ARBA" id="ARBA00022898"/>
    </source>
</evidence>
<dbReference type="Proteomes" id="UP000677436">
    <property type="component" value="Chromosome"/>
</dbReference>
<dbReference type="Gene3D" id="3.40.640.10">
    <property type="entry name" value="Type I PLP-dependent aspartate aminotransferase-like (Major domain)"/>
    <property type="match status" value="1"/>
</dbReference>
<evidence type="ECO:0000313" key="10">
    <source>
        <dbReference type="EMBL" id="BCU82461.1"/>
    </source>
</evidence>
<organism evidence="10 11">
    <name type="scientific">Polycladomyces abyssicola</name>
    <dbReference type="NCBI Taxonomy" id="1125966"/>
    <lineage>
        <taxon>Bacteria</taxon>
        <taxon>Bacillati</taxon>
        <taxon>Bacillota</taxon>
        <taxon>Bacilli</taxon>
        <taxon>Bacillales</taxon>
        <taxon>Thermoactinomycetaceae</taxon>
        <taxon>Polycladomyces</taxon>
    </lineage>
</organism>
<proteinExistence type="inferred from homology"/>
<dbReference type="RefSeq" id="WP_212772794.1">
    <property type="nucleotide sequence ID" value="NZ_AP024601.1"/>
</dbReference>
<keyword evidence="4" id="KW-0028">Amino-acid biosynthesis</keyword>
<keyword evidence="5 8" id="KW-0663">Pyridoxal phosphate</keyword>
<feature type="modified residue" description="N6-(pyridoxal phosphate)lysine" evidence="8">
    <location>
        <position position="195"/>
    </location>
</feature>
<comment type="cofactor">
    <cofactor evidence="1 9">
        <name>pyridoxal 5'-phosphate</name>
        <dbReference type="ChEBI" id="CHEBI:597326"/>
    </cofactor>
</comment>
<dbReference type="CDD" id="cd00614">
    <property type="entry name" value="CGS_like"/>
    <property type="match status" value="1"/>
</dbReference>
<dbReference type="PROSITE" id="PS00868">
    <property type="entry name" value="CYS_MET_METAB_PP"/>
    <property type="match status" value="1"/>
</dbReference>
<dbReference type="GO" id="GO:0030170">
    <property type="term" value="F:pyridoxal phosphate binding"/>
    <property type="evidence" value="ECO:0007669"/>
    <property type="project" value="InterPro"/>
</dbReference>
<sequence length="387" mass="41643">MKFATRLLHNGNEICPRTGAASIPMYLASTYHQFDLDQPGRYDYARSGNPTREALEKTIAALEGGSHGFAFSSGMSAVSTVLLLFSNGDHLVASQDLYGGTYRVMAEVLPRLGITVDFVDTTDLNRVEAAIRPNTKGIYIETPSNPTLKVTDIAGTAEIARRHGALLIVDNTFLSPVYQNPLLLGADIVIHSATKFIGGHSDVVAGLVAVKDPTLAERIGFLQNAIGAVLGVQDAWLVLRGIKTLKTRMDTATRSAETIAQALANHPEVHRVYYTGLPSHPGHRLQCQQSSGHGAVLSFDVGSGERAREVLSRVRLPIVAVSLGAVESILSYPAKMSHAAMPQHVRERHGITDGLLRLSVGLEDVEDLLNDLEQALSVRSVSVASNR</sequence>
<dbReference type="PANTHER" id="PTHR11808">
    <property type="entry name" value="TRANS-SULFURATION ENZYME FAMILY MEMBER"/>
    <property type="match status" value="1"/>
</dbReference>
<dbReference type="PIRSF" id="PIRSF001434">
    <property type="entry name" value="CGS"/>
    <property type="match status" value="1"/>
</dbReference>
<name>A0A8D5UHC3_9BACL</name>
<evidence type="ECO:0000256" key="1">
    <source>
        <dbReference type="ARBA" id="ARBA00001933"/>
    </source>
</evidence>
<reference evidence="10" key="2">
    <citation type="journal article" date="2021" name="Microbiol. Resour. Announc.">
        <title>Complete Genome Sequence of Polycladomyces abyssicola JIR-001T, Isolated from Hemipelagic Sediment in Deep Seawater.</title>
        <authorList>
            <person name="Tsubouchi T."/>
            <person name="Kaneko Y."/>
        </authorList>
    </citation>
    <scope>NUCLEOTIDE SEQUENCE</scope>
    <source>
        <strain evidence="10">JIR-001</strain>
    </source>
</reference>
<dbReference type="GO" id="GO:0019346">
    <property type="term" value="P:transsulfuration"/>
    <property type="evidence" value="ECO:0007669"/>
    <property type="project" value="InterPro"/>
</dbReference>
<evidence type="ECO:0000256" key="3">
    <source>
        <dbReference type="ARBA" id="ARBA00012224"/>
    </source>
</evidence>